<reference evidence="2 3" key="1">
    <citation type="journal article" date="2015" name="Nature">
        <title>rRNA introns, odd ribosomes, and small enigmatic genomes across a large radiation of phyla.</title>
        <authorList>
            <person name="Brown C.T."/>
            <person name="Hug L.A."/>
            <person name="Thomas B.C."/>
            <person name="Sharon I."/>
            <person name="Castelle C.J."/>
            <person name="Singh A."/>
            <person name="Wilkins M.J."/>
            <person name="Williams K.H."/>
            <person name="Banfield J.F."/>
        </authorList>
    </citation>
    <scope>NUCLEOTIDE SEQUENCE [LARGE SCALE GENOMIC DNA]</scope>
</reference>
<dbReference type="Proteomes" id="UP000034536">
    <property type="component" value="Unassembled WGS sequence"/>
</dbReference>
<comment type="caution">
    <text evidence="2">The sequence shown here is derived from an EMBL/GenBank/DDBJ whole genome shotgun (WGS) entry which is preliminary data.</text>
</comment>
<feature type="transmembrane region" description="Helical" evidence="1">
    <location>
        <begin position="94"/>
        <end position="121"/>
    </location>
</feature>
<protein>
    <recommendedName>
        <fullName evidence="4">Glycosyltransferase RgtA/B/C/D-like domain-containing protein</fullName>
    </recommendedName>
</protein>
<dbReference type="UniPathway" id="UPA00196"/>
<keyword evidence="1" id="KW-0472">Membrane</keyword>
<name>A0A0G0FGA3_9BACT</name>
<feature type="transmembrane region" description="Helical" evidence="1">
    <location>
        <begin position="12"/>
        <end position="33"/>
    </location>
</feature>
<organism evidence="2 3">
    <name type="scientific">Candidatus Roizmanbacteria bacterium GW2011_GWA2_35_8</name>
    <dbReference type="NCBI Taxonomy" id="1618479"/>
    <lineage>
        <taxon>Bacteria</taxon>
        <taxon>Candidatus Roizmaniibacteriota</taxon>
    </lineage>
</organism>
<dbReference type="GO" id="GO:0006506">
    <property type="term" value="P:GPI anchor biosynthetic process"/>
    <property type="evidence" value="ECO:0007669"/>
    <property type="project" value="UniProtKB-UniPathway"/>
</dbReference>
<accession>A0A0G0FGA3</accession>
<proteinExistence type="predicted"/>
<keyword evidence="1" id="KW-1133">Transmembrane helix</keyword>
<evidence type="ECO:0000313" key="2">
    <source>
        <dbReference type="EMBL" id="KKP86510.1"/>
    </source>
</evidence>
<evidence type="ECO:0008006" key="4">
    <source>
        <dbReference type="Google" id="ProtNLM"/>
    </source>
</evidence>
<feature type="transmembrane region" description="Helical" evidence="1">
    <location>
        <begin position="178"/>
        <end position="204"/>
    </location>
</feature>
<dbReference type="EMBL" id="LBQX01000021">
    <property type="protein sequence ID" value="KKP86510.1"/>
    <property type="molecule type" value="Genomic_DNA"/>
</dbReference>
<feature type="transmembrane region" description="Helical" evidence="1">
    <location>
        <begin position="224"/>
        <end position="245"/>
    </location>
</feature>
<dbReference type="AlphaFoldDB" id="A0A0G0FGA3"/>
<evidence type="ECO:0000313" key="3">
    <source>
        <dbReference type="Proteomes" id="UP000034536"/>
    </source>
</evidence>
<sequence length="410" mass="47996">MNSKILNLKSQIPKIFLLFFVWRIVGFLIMYLAPKFIPYLGFFPYREQLVTLHKPIFLTPLANFDGINYLVIATQQYHQYIQAFFPLYPTLIKLFLSIFNDGLVAGLVISNISFFIGLYIFNKYLRLTLTNFNHLQPILTILFILSFPTSFFFGAVYTEGLFFLLLISTLYFLKKERYFLVGFFAILASLTRFVGVFLIIPILLHLIQKSKVKSQKYKSKLLSFLYLILLMSPFFGLSIYCYYLWKTTGDPLFFLNVQPIFGANRSTHLILLPQVIWRYLKIFFTADWNFQYFTSVIEFLFFAFVFTVLIFDLFKHLKFTLPAGRQGKNFKFKILNFTRLGLSLFSLANIVLPTLTGTLSSIPRYSLFSISMFIFLSEIKNNLLKTAIIIIFLILHVVLFGFFRQGYFVS</sequence>
<dbReference type="PATRIC" id="fig|1618479.3.peg.354"/>
<feature type="transmembrane region" description="Helical" evidence="1">
    <location>
        <begin position="358"/>
        <end position="376"/>
    </location>
</feature>
<keyword evidence="1" id="KW-0812">Transmembrane</keyword>
<feature type="transmembrane region" description="Helical" evidence="1">
    <location>
        <begin position="290"/>
        <end position="314"/>
    </location>
</feature>
<gene>
    <name evidence="2" type="ORF">UR89_C0021G0012</name>
</gene>
<feature type="transmembrane region" description="Helical" evidence="1">
    <location>
        <begin position="142"/>
        <end position="172"/>
    </location>
</feature>
<dbReference type="GO" id="GO:0016020">
    <property type="term" value="C:membrane"/>
    <property type="evidence" value="ECO:0007669"/>
    <property type="project" value="GOC"/>
</dbReference>
<feature type="transmembrane region" description="Helical" evidence="1">
    <location>
        <begin position="383"/>
        <end position="403"/>
    </location>
</feature>
<feature type="transmembrane region" description="Helical" evidence="1">
    <location>
        <begin position="334"/>
        <end position="352"/>
    </location>
</feature>
<evidence type="ECO:0000256" key="1">
    <source>
        <dbReference type="SAM" id="Phobius"/>
    </source>
</evidence>